<dbReference type="Gene3D" id="1.20.5.1030">
    <property type="entry name" value="Preprotein translocase secy subunit"/>
    <property type="match status" value="1"/>
</dbReference>
<dbReference type="NCBIfam" id="TIGR00964">
    <property type="entry name" value="secE_bact"/>
    <property type="match status" value="1"/>
</dbReference>
<dbReference type="PANTHER" id="PTHR33910">
    <property type="entry name" value="PROTEIN TRANSLOCASE SUBUNIT SECE"/>
    <property type="match status" value="1"/>
</dbReference>
<comment type="caution">
    <text evidence="10">The sequence shown here is derived from an EMBL/GenBank/DDBJ whole genome shotgun (WGS) entry which is preliminary data.</text>
</comment>
<name>A0A2N0UY33_9FIRM</name>
<evidence type="ECO:0000256" key="1">
    <source>
        <dbReference type="ARBA" id="ARBA00004370"/>
    </source>
</evidence>
<gene>
    <name evidence="9 10" type="primary">secE</name>
    <name evidence="10" type="ORF">RBATCC27255_00764</name>
</gene>
<accession>A0A2N0UY33</accession>
<comment type="similarity">
    <text evidence="9">Belongs to the SecE/SEC61-gamma family.</text>
</comment>
<keyword evidence="2 9" id="KW-0813">Transport</keyword>
<keyword evidence="7 9" id="KW-0811">Translocation</keyword>
<keyword evidence="5 9" id="KW-0653">Protein transport</keyword>
<dbReference type="GO" id="GO:0065002">
    <property type="term" value="P:intracellular protein transmembrane transport"/>
    <property type="evidence" value="ECO:0007669"/>
    <property type="project" value="UniProtKB-UniRule"/>
</dbReference>
<feature type="transmembrane region" description="Helical" evidence="9">
    <location>
        <begin position="52"/>
        <end position="77"/>
    </location>
</feature>
<reference evidence="10" key="1">
    <citation type="journal article" date="2018" name="Environ. Microbiol.">
        <title>Sporulation capability and amylosome conservation among diverse human colonic and rumen isolates of the keystone starch-degrader Ruminococcus bromii.</title>
        <authorList>
            <person name="Mukhopadhya I."/>
            <person name="Morais S."/>
            <person name="Laverde-Gomez J."/>
            <person name="Sheridan P.O."/>
            <person name="Walker A.W."/>
            <person name="Kelly W."/>
            <person name="Klieve A.V."/>
            <person name="Ouwerkerk D."/>
            <person name="Duncan S.H."/>
            <person name="Louis P."/>
            <person name="Koropatkin N."/>
            <person name="Cockburn D."/>
            <person name="Kibler R."/>
            <person name="Cooper P.J."/>
            <person name="Sandoval C."/>
            <person name="Crost E."/>
            <person name="Juge N."/>
            <person name="Bayer E.A."/>
            <person name="Flint H.J."/>
        </authorList>
    </citation>
    <scope>NUCLEOTIDE SEQUENCE [LARGE SCALE GENOMIC DNA]</scope>
    <source>
        <strain evidence="10">ATCC 27255</strain>
    </source>
</reference>
<comment type="subunit">
    <text evidence="9">Component of the Sec protein translocase complex. Heterotrimer consisting of SecY, SecE and SecG subunits. The heterotrimers can form oligomers, although 1 heterotrimer is thought to be able to translocate proteins. Interacts with the ribosome. Interacts with SecDF, and other proteins may be involved. Interacts with SecA.</text>
</comment>
<keyword evidence="11" id="KW-1185">Reference proteome</keyword>
<dbReference type="InterPro" id="IPR001901">
    <property type="entry name" value="Translocase_SecE/Sec61-g"/>
</dbReference>
<evidence type="ECO:0000256" key="6">
    <source>
        <dbReference type="ARBA" id="ARBA00022989"/>
    </source>
</evidence>
<keyword evidence="4 9" id="KW-0812">Transmembrane</keyword>
<dbReference type="PANTHER" id="PTHR33910:SF1">
    <property type="entry name" value="PROTEIN TRANSLOCASE SUBUNIT SECE"/>
    <property type="match status" value="1"/>
</dbReference>
<evidence type="ECO:0000256" key="2">
    <source>
        <dbReference type="ARBA" id="ARBA00022448"/>
    </source>
</evidence>
<dbReference type="AlphaFoldDB" id="A0A2N0UY33"/>
<evidence type="ECO:0000313" key="11">
    <source>
        <dbReference type="Proteomes" id="UP000233425"/>
    </source>
</evidence>
<dbReference type="GO" id="GO:0006605">
    <property type="term" value="P:protein targeting"/>
    <property type="evidence" value="ECO:0007669"/>
    <property type="project" value="UniProtKB-UniRule"/>
</dbReference>
<keyword evidence="8 9" id="KW-0472">Membrane</keyword>
<protein>
    <recommendedName>
        <fullName evidence="9">Protein translocase subunit SecE</fullName>
    </recommendedName>
</protein>
<evidence type="ECO:0000256" key="7">
    <source>
        <dbReference type="ARBA" id="ARBA00023010"/>
    </source>
</evidence>
<keyword evidence="3 9" id="KW-1003">Cell membrane</keyword>
<dbReference type="Proteomes" id="UP000233425">
    <property type="component" value="Unassembled WGS sequence"/>
</dbReference>
<evidence type="ECO:0000256" key="3">
    <source>
        <dbReference type="ARBA" id="ARBA00022475"/>
    </source>
</evidence>
<dbReference type="EMBL" id="NNSR01000038">
    <property type="protein sequence ID" value="PKD31848.1"/>
    <property type="molecule type" value="Genomic_DNA"/>
</dbReference>
<proteinExistence type="inferred from homology"/>
<dbReference type="Pfam" id="PF00584">
    <property type="entry name" value="SecE"/>
    <property type="match status" value="1"/>
</dbReference>
<evidence type="ECO:0000256" key="4">
    <source>
        <dbReference type="ARBA" id="ARBA00022692"/>
    </source>
</evidence>
<dbReference type="InterPro" id="IPR005807">
    <property type="entry name" value="SecE_bac"/>
</dbReference>
<dbReference type="RefSeq" id="WP_101028824.1">
    <property type="nucleotide sequence ID" value="NZ_CABMMZ010000038.1"/>
</dbReference>
<dbReference type="GO" id="GO:0005886">
    <property type="term" value="C:plasma membrane"/>
    <property type="evidence" value="ECO:0007669"/>
    <property type="project" value="UniProtKB-SubCell"/>
</dbReference>
<evidence type="ECO:0000313" key="10">
    <source>
        <dbReference type="EMBL" id="PKD31848.1"/>
    </source>
</evidence>
<dbReference type="HAMAP" id="MF_00422">
    <property type="entry name" value="SecE"/>
    <property type="match status" value="1"/>
</dbReference>
<dbReference type="GO" id="GO:0008320">
    <property type="term" value="F:protein transmembrane transporter activity"/>
    <property type="evidence" value="ECO:0007669"/>
    <property type="project" value="UniProtKB-UniRule"/>
</dbReference>
<evidence type="ECO:0000256" key="8">
    <source>
        <dbReference type="ARBA" id="ARBA00023136"/>
    </source>
</evidence>
<evidence type="ECO:0000256" key="9">
    <source>
        <dbReference type="HAMAP-Rule" id="MF_00422"/>
    </source>
</evidence>
<sequence length="85" mass="9263">MAEKKSETAKATAKKPAKKPNVFKRLAKYLGSCKGEIKKITWPTPKQTTKNFGIVIAMVAIVGVFIFALDQGLYALVGLFMNTTA</sequence>
<comment type="function">
    <text evidence="9">Essential subunit of the Sec protein translocation channel SecYEG. Clamps together the 2 halves of SecY. May contact the channel plug during translocation.</text>
</comment>
<dbReference type="InterPro" id="IPR038379">
    <property type="entry name" value="SecE_sf"/>
</dbReference>
<dbReference type="GO" id="GO:0009306">
    <property type="term" value="P:protein secretion"/>
    <property type="evidence" value="ECO:0007669"/>
    <property type="project" value="UniProtKB-UniRule"/>
</dbReference>
<organism evidence="10 11">
    <name type="scientific">Ruminococcus bromii</name>
    <dbReference type="NCBI Taxonomy" id="40518"/>
    <lineage>
        <taxon>Bacteria</taxon>
        <taxon>Bacillati</taxon>
        <taxon>Bacillota</taxon>
        <taxon>Clostridia</taxon>
        <taxon>Eubacteriales</taxon>
        <taxon>Oscillospiraceae</taxon>
        <taxon>Ruminococcus</taxon>
    </lineage>
</organism>
<evidence type="ECO:0000256" key="5">
    <source>
        <dbReference type="ARBA" id="ARBA00022927"/>
    </source>
</evidence>
<dbReference type="GO" id="GO:0043952">
    <property type="term" value="P:protein transport by the Sec complex"/>
    <property type="evidence" value="ECO:0007669"/>
    <property type="project" value="UniProtKB-UniRule"/>
</dbReference>
<comment type="subcellular location">
    <subcellularLocation>
        <location evidence="9">Cell membrane</location>
        <topology evidence="9">Single-pass membrane protein</topology>
    </subcellularLocation>
    <subcellularLocation>
        <location evidence="1">Membrane</location>
    </subcellularLocation>
</comment>
<keyword evidence="6 9" id="KW-1133">Transmembrane helix</keyword>